<dbReference type="GO" id="GO:0005737">
    <property type="term" value="C:cytoplasm"/>
    <property type="evidence" value="ECO:0007669"/>
    <property type="project" value="UniProtKB-SubCell"/>
</dbReference>
<dbReference type="InterPro" id="IPR032524">
    <property type="entry name" value="ABC_tran_C"/>
</dbReference>
<keyword evidence="2 11" id="KW-0677">Repeat</keyword>
<evidence type="ECO:0000313" key="14">
    <source>
        <dbReference type="Proteomes" id="UP000243374"/>
    </source>
</evidence>
<dbReference type="EMBL" id="FOSF01000006">
    <property type="protein sequence ID" value="SFJ89238.1"/>
    <property type="molecule type" value="Genomic_DNA"/>
</dbReference>
<dbReference type="Pfam" id="PF16326">
    <property type="entry name" value="ABC_tran_CTD"/>
    <property type="match status" value="1"/>
</dbReference>
<keyword evidence="14" id="KW-1185">Reference proteome</keyword>
<dbReference type="InterPro" id="IPR003593">
    <property type="entry name" value="AAA+_ATPase"/>
</dbReference>
<comment type="function">
    <text evidence="11">Probably plays a role in ribosome assembly or function. May be involved in resolution of branched DNA intermediates that result from template switching in postreplication gaps. Binds DNA and has ATPase activity.</text>
</comment>
<dbReference type="FunFam" id="3.40.50.300:FF:000309">
    <property type="entry name" value="ABC transporter ATP-binding protein"/>
    <property type="match status" value="1"/>
</dbReference>
<dbReference type="OrthoDB" id="9762051at2"/>
<keyword evidence="1 11" id="KW-0963">Cytoplasm</keyword>
<keyword evidence="7 11" id="KW-0238">DNA-binding</keyword>
<dbReference type="InterPro" id="IPR032781">
    <property type="entry name" value="ABC_tran_Xtn"/>
</dbReference>
<evidence type="ECO:0000256" key="7">
    <source>
        <dbReference type="ARBA" id="ARBA00023125"/>
    </source>
</evidence>
<keyword evidence="5 11" id="KW-0378">Hydrolase</keyword>
<keyword evidence="3 11" id="KW-0547">Nucleotide-binding</keyword>
<dbReference type="Gene3D" id="3.40.50.300">
    <property type="entry name" value="P-loop containing nucleotide triphosphate hydrolases"/>
    <property type="match status" value="2"/>
</dbReference>
<keyword evidence="11" id="KW-0175">Coiled coil</keyword>
<dbReference type="InterPro" id="IPR043686">
    <property type="entry name" value="Uup"/>
</dbReference>
<feature type="binding site" evidence="11">
    <location>
        <begin position="36"/>
        <end position="43"/>
    </location>
    <ligand>
        <name>ATP</name>
        <dbReference type="ChEBI" id="CHEBI:30616"/>
        <label>1</label>
    </ligand>
</feature>
<keyword evidence="8 11" id="KW-0234">DNA repair</keyword>
<sequence length="630" mass="70359">MSLISIIDAHLTNGADKLLDGADLSVEENERICLVGRNGTGKSTLLSLIEGKRELDSGRIIVQNGLKIAALHQDPPKYESGTVYSLAATGVPVVGEALAKFFSCTDPHEQMELSSFIDKHDGWAKDAVIKKVLKRIGLEPDTPLADLSGGNRRKAALAVALTSEPKLLLLDEPTNHLDIESIIWFEEELKKFDGTIIFVTHDRSFADSCATRIVELDRGLMYSYPGSFSKYIELRDERLRKEELANIEFDKILAEEEAWIRRGVKARLARNEGRVRDLKHLREVRANRRDRLGNVIMEANEAARSGNLIYEIKDISLSFDGKSIFKNFSATVMRGDRIGITGPNGAGKTTLIKTLLGQIKPTQGKIKTGVNLEIQYFDQYHEALDLDKSVADNVADGHTEVTINGKSKHVISYLANFLFTGRRARSPVRVLSGGEKNRLLLARLFARKSNLLIMDEPTNDLDLETLELLEDLIANYEGTVIVISHDRQFIDKVATETWVFDGNGEIESVIGGWSDVLAYYERVQKARAEKELTENKNSTEGRVVRVDAAVSEKKSSGLSFTQKHELEKIPARVEDLEDKISALDEKLNDPSIYTDGGATAKEISDERAKLVEELDALYSRWEELEMLSEE</sequence>
<dbReference type="InterPro" id="IPR037118">
    <property type="entry name" value="Val-tRNA_synth_C_sf"/>
</dbReference>
<keyword evidence="4 11" id="KW-0227">DNA damage</keyword>
<comment type="catalytic activity">
    <reaction evidence="9 11">
        <text>ATP + H2O = ADP + phosphate + H(+)</text>
        <dbReference type="Rhea" id="RHEA:13065"/>
        <dbReference type="ChEBI" id="CHEBI:15377"/>
        <dbReference type="ChEBI" id="CHEBI:15378"/>
        <dbReference type="ChEBI" id="CHEBI:30616"/>
        <dbReference type="ChEBI" id="CHEBI:43474"/>
        <dbReference type="ChEBI" id="CHEBI:456216"/>
    </reaction>
</comment>
<dbReference type="GO" id="GO:0006281">
    <property type="term" value="P:DNA repair"/>
    <property type="evidence" value="ECO:0007669"/>
    <property type="project" value="UniProtKB-KW"/>
</dbReference>
<comment type="subcellular location">
    <subcellularLocation>
        <location evidence="11">Cytoplasm</location>
    </subcellularLocation>
    <text evidence="11">Associates with ribosomes.</text>
</comment>
<dbReference type="Proteomes" id="UP000243374">
    <property type="component" value="Unassembled WGS sequence"/>
</dbReference>
<evidence type="ECO:0000256" key="2">
    <source>
        <dbReference type="ARBA" id="ARBA00022737"/>
    </source>
</evidence>
<dbReference type="InterPro" id="IPR027417">
    <property type="entry name" value="P-loop_NTPase"/>
</dbReference>
<feature type="domain" description="ABC transporter" evidence="12">
    <location>
        <begin position="310"/>
        <end position="546"/>
    </location>
</feature>
<evidence type="ECO:0000313" key="13">
    <source>
        <dbReference type="EMBL" id="SFJ89238.1"/>
    </source>
</evidence>
<evidence type="ECO:0000256" key="6">
    <source>
        <dbReference type="ARBA" id="ARBA00022840"/>
    </source>
</evidence>
<proteinExistence type="inferred from homology"/>
<evidence type="ECO:0000256" key="4">
    <source>
        <dbReference type="ARBA" id="ARBA00022763"/>
    </source>
</evidence>
<feature type="coiled-coil region" evidence="11">
    <location>
        <begin position="566"/>
        <end position="620"/>
    </location>
</feature>
<evidence type="ECO:0000256" key="9">
    <source>
        <dbReference type="ARBA" id="ARBA00049360"/>
    </source>
</evidence>
<comment type="similarity">
    <text evidence="10 11">Belongs to the ABC transporter superfamily. ABCF family. Uup subfamily.</text>
</comment>
<reference evidence="13 14" key="1">
    <citation type="submission" date="2016-10" db="EMBL/GenBank/DDBJ databases">
        <authorList>
            <person name="Varghese N."/>
            <person name="Submissions S."/>
        </authorList>
    </citation>
    <scope>NUCLEOTIDE SEQUENCE [LARGE SCALE GENOMIC DNA]</scope>
    <source>
        <strain evidence="13 14">22B</strain>
    </source>
</reference>
<evidence type="ECO:0000256" key="5">
    <source>
        <dbReference type="ARBA" id="ARBA00022801"/>
    </source>
</evidence>
<dbReference type="PROSITE" id="PS00211">
    <property type="entry name" value="ABC_TRANSPORTER_1"/>
    <property type="match status" value="2"/>
</dbReference>
<evidence type="ECO:0000259" key="12">
    <source>
        <dbReference type="PROSITE" id="PS50893"/>
    </source>
</evidence>
<gene>
    <name evidence="11" type="primary">uup</name>
    <name evidence="13" type="ORF">SAMN04487865_100629</name>
</gene>
<dbReference type="CDD" id="cd03221">
    <property type="entry name" value="ABCF_EF-3"/>
    <property type="match status" value="2"/>
</dbReference>
<dbReference type="InterPro" id="IPR003439">
    <property type="entry name" value="ABC_transporter-like_ATP-bd"/>
</dbReference>
<dbReference type="AlphaFoldDB" id="A0A662Z793"/>
<organism evidence="13 14">
    <name type="scientific">Succinivibrio dextrinosolvens</name>
    <dbReference type="NCBI Taxonomy" id="83771"/>
    <lineage>
        <taxon>Bacteria</taxon>
        <taxon>Pseudomonadati</taxon>
        <taxon>Pseudomonadota</taxon>
        <taxon>Gammaproteobacteria</taxon>
        <taxon>Aeromonadales</taxon>
        <taxon>Succinivibrionaceae</taxon>
        <taxon>Succinivibrio</taxon>
    </lineage>
</organism>
<dbReference type="GO" id="GO:0003677">
    <property type="term" value="F:DNA binding"/>
    <property type="evidence" value="ECO:0007669"/>
    <property type="project" value="UniProtKB-UniRule"/>
</dbReference>
<dbReference type="Pfam" id="PF00005">
    <property type="entry name" value="ABC_tran"/>
    <property type="match status" value="2"/>
</dbReference>
<dbReference type="PANTHER" id="PTHR42855:SF1">
    <property type="entry name" value="ABC TRANSPORTER DOMAIN-CONTAINING PROTEIN"/>
    <property type="match status" value="1"/>
</dbReference>
<evidence type="ECO:0000256" key="11">
    <source>
        <dbReference type="HAMAP-Rule" id="MF_00848"/>
    </source>
</evidence>
<evidence type="ECO:0000256" key="10">
    <source>
        <dbReference type="ARBA" id="ARBA00061478"/>
    </source>
</evidence>
<accession>A0A662Z793</accession>
<protein>
    <recommendedName>
        <fullName evidence="11">ATP-binding protein Uup</fullName>
        <ecNumber evidence="11">3.6.1.-</ecNumber>
    </recommendedName>
</protein>
<dbReference type="Pfam" id="PF12848">
    <property type="entry name" value="ABC_tran_Xtn"/>
    <property type="match status" value="1"/>
</dbReference>
<dbReference type="SUPFAM" id="SSF52540">
    <property type="entry name" value="P-loop containing nucleoside triphosphate hydrolases"/>
    <property type="match status" value="2"/>
</dbReference>
<evidence type="ECO:0000256" key="8">
    <source>
        <dbReference type="ARBA" id="ARBA00023204"/>
    </source>
</evidence>
<dbReference type="PROSITE" id="PS50893">
    <property type="entry name" value="ABC_TRANSPORTER_2"/>
    <property type="match status" value="2"/>
</dbReference>
<dbReference type="FunFam" id="3.40.50.300:FF:000011">
    <property type="entry name" value="Putative ABC transporter ATP-binding component"/>
    <property type="match status" value="1"/>
</dbReference>
<dbReference type="EC" id="3.6.1.-" evidence="11"/>
<dbReference type="InterPro" id="IPR051309">
    <property type="entry name" value="ABCF_ATPase"/>
</dbReference>
<dbReference type="HAMAP" id="MF_00848">
    <property type="entry name" value="Uup"/>
    <property type="match status" value="1"/>
</dbReference>
<dbReference type="Gene3D" id="1.10.287.380">
    <property type="entry name" value="Valyl-tRNA synthetase, C-terminal domain"/>
    <property type="match status" value="1"/>
</dbReference>
<evidence type="ECO:0000256" key="1">
    <source>
        <dbReference type="ARBA" id="ARBA00022490"/>
    </source>
</evidence>
<feature type="domain" description="ABC transporter" evidence="12">
    <location>
        <begin position="4"/>
        <end position="243"/>
    </location>
</feature>
<keyword evidence="6 11" id="KW-0067">ATP-binding</keyword>
<dbReference type="SMART" id="SM00382">
    <property type="entry name" value="AAA"/>
    <property type="match status" value="2"/>
</dbReference>
<dbReference type="GO" id="GO:0005524">
    <property type="term" value="F:ATP binding"/>
    <property type="evidence" value="ECO:0007669"/>
    <property type="project" value="UniProtKB-UniRule"/>
</dbReference>
<dbReference type="RefSeq" id="WP_074839239.1">
    <property type="nucleotide sequence ID" value="NZ_CP047056.1"/>
</dbReference>
<name>A0A662Z793_9GAMM</name>
<evidence type="ECO:0000256" key="3">
    <source>
        <dbReference type="ARBA" id="ARBA00022741"/>
    </source>
</evidence>
<dbReference type="GO" id="GO:0043022">
    <property type="term" value="F:ribosome binding"/>
    <property type="evidence" value="ECO:0007669"/>
    <property type="project" value="UniProtKB-UniRule"/>
</dbReference>
<dbReference type="InterPro" id="IPR017871">
    <property type="entry name" value="ABC_transporter-like_CS"/>
</dbReference>
<dbReference type="PANTHER" id="PTHR42855">
    <property type="entry name" value="ABC TRANSPORTER ATP-BINDING SUBUNIT"/>
    <property type="match status" value="1"/>
</dbReference>
<dbReference type="GO" id="GO:0016887">
    <property type="term" value="F:ATP hydrolysis activity"/>
    <property type="evidence" value="ECO:0007669"/>
    <property type="project" value="UniProtKB-UniRule"/>
</dbReference>
<feature type="binding site" evidence="11">
    <location>
        <begin position="342"/>
        <end position="349"/>
    </location>
    <ligand>
        <name>ATP</name>
        <dbReference type="ChEBI" id="CHEBI:30616"/>
        <label>2</label>
    </ligand>
</feature>